<sequence>MTRRRGDIKSFFCIATGRAVLPDTPSDLAGFVAWAQESHILGQVAAVVTAEVGSKLNDILENARLRSSYDRRMLTFETNRVRRALMGADIQPILLKGSAYVAEHLLAGIGRRVSDIDILVPEEHLKETEKLLGQAGWRAEESTAGAYDQQYYRRWMHELPPLRHETRRTLIDVHHRLLPRTSRIRPDHLKLMADARLVESSDLMVFSPTDRFIHSAIHIFGDGAFETPARSFIELFYLYSDLTGAEKRSLMPRAKDVGAETPVREALWMLGEYFDVQAEGGKAPWLLKWCIRTVTDGQGGLVYLANALLYVRSHYMRMPLPLLAGHLWKKVLRRV</sequence>
<organism evidence="1 2">
    <name type="scientific">Kordiimonas lipolytica</name>
    <dbReference type="NCBI Taxonomy" id="1662421"/>
    <lineage>
        <taxon>Bacteria</taxon>
        <taxon>Pseudomonadati</taxon>
        <taxon>Pseudomonadota</taxon>
        <taxon>Alphaproteobacteria</taxon>
        <taxon>Kordiimonadales</taxon>
        <taxon>Kordiimonadaceae</taxon>
        <taxon>Kordiimonas</taxon>
    </lineage>
</organism>
<dbReference type="Pfam" id="PF14907">
    <property type="entry name" value="NTP_transf_5"/>
    <property type="match status" value="1"/>
</dbReference>
<name>A0ABV8UG13_9PROT</name>
<keyword evidence="2" id="KW-1185">Reference proteome</keyword>
<evidence type="ECO:0000313" key="2">
    <source>
        <dbReference type="Proteomes" id="UP001595776"/>
    </source>
</evidence>
<dbReference type="RefSeq" id="WP_082719746.1">
    <property type="nucleotide sequence ID" value="NZ_JBHSCR010000035.1"/>
</dbReference>
<reference evidence="2" key="1">
    <citation type="journal article" date="2019" name="Int. J. Syst. Evol. Microbiol.">
        <title>The Global Catalogue of Microorganisms (GCM) 10K type strain sequencing project: providing services to taxonomists for standard genome sequencing and annotation.</title>
        <authorList>
            <consortium name="The Broad Institute Genomics Platform"/>
            <consortium name="The Broad Institute Genome Sequencing Center for Infectious Disease"/>
            <person name="Wu L."/>
            <person name="Ma J."/>
        </authorList>
    </citation>
    <scope>NUCLEOTIDE SEQUENCE [LARGE SCALE GENOMIC DNA]</scope>
    <source>
        <strain evidence="2">CGMCC 1.15304</strain>
    </source>
</reference>
<proteinExistence type="predicted"/>
<protein>
    <submittedName>
        <fullName evidence="1">Nucleotidyltransferase family protein</fullName>
    </submittedName>
</protein>
<dbReference type="EMBL" id="JBHSCR010000035">
    <property type="protein sequence ID" value="MFC4349728.1"/>
    <property type="molecule type" value="Genomic_DNA"/>
</dbReference>
<comment type="caution">
    <text evidence="1">The sequence shown here is derived from an EMBL/GenBank/DDBJ whole genome shotgun (WGS) entry which is preliminary data.</text>
</comment>
<accession>A0ABV8UG13</accession>
<gene>
    <name evidence="1" type="ORF">ACFO5Q_17890</name>
</gene>
<dbReference type="InterPro" id="IPR039498">
    <property type="entry name" value="NTP_transf_5"/>
</dbReference>
<dbReference type="Proteomes" id="UP001595776">
    <property type="component" value="Unassembled WGS sequence"/>
</dbReference>
<evidence type="ECO:0000313" key="1">
    <source>
        <dbReference type="EMBL" id="MFC4349728.1"/>
    </source>
</evidence>